<protein>
    <submittedName>
        <fullName evidence="1">HNH endonuclease</fullName>
    </submittedName>
</protein>
<evidence type="ECO:0000313" key="2">
    <source>
        <dbReference type="Proteomes" id="UP000245391"/>
    </source>
</evidence>
<name>A0A317F315_9SPHI</name>
<dbReference type="AlphaFoldDB" id="A0A317F315"/>
<keyword evidence="2" id="KW-1185">Reference proteome</keyword>
<dbReference type="OrthoDB" id="6624755at2"/>
<comment type="caution">
    <text evidence="1">The sequence shown here is derived from an EMBL/GenBank/DDBJ whole genome shotgun (WGS) entry which is preliminary data.</text>
</comment>
<dbReference type="EMBL" id="QGNY01000002">
    <property type="protein sequence ID" value="PWS33032.1"/>
    <property type="molecule type" value="Genomic_DNA"/>
</dbReference>
<dbReference type="Proteomes" id="UP000245391">
    <property type="component" value="Unassembled WGS sequence"/>
</dbReference>
<organism evidence="1 2">
    <name type="scientific">Pedobacter paludis</name>
    <dbReference type="NCBI Taxonomy" id="2203212"/>
    <lineage>
        <taxon>Bacteria</taxon>
        <taxon>Pseudomonadati</taxon>
        <taxon>Bacteroidota</taxon>
        <taxon>Sphingobacteriia</taxon>
        <taxon>Sphingobacteriales</taxon>
        <taxon>Sphingobacteriaceae</taxon>
        <taxon>Pedobacter</taxon>
    </lineage>
</organism>
<reference evidence="2" key="1">
    <citation type="submission" date="2018-05" db="EMBL/GenBank/DDBJ databases">
        <title>Pedobacter paludis sp. nov., isolated from wetland soil.</title>
        <authorList>
            <person name="Zhang Y."/>
        </authorList>
    </citation>
    <scope>NUCLEOTIDE SEQUENCE [LARGE SCALE GENOMIC DNA]</scope>
    <source>
        <strain evidence="2">R-8</strain>
    </source>
</reference>
<gene>
    <name evidence="1" type="ORF">DF947_05490</name>
</gene>
<keyword evidence="1" id="KW-0540">Nuclease</keyword>
<keyword evidence="1" id="KW-0255">Endonuclease</keyword>
<proteinExistence type="predicted"/>
<accession>A0A317F315</accession>
<keyword evidence="1" id="KW-0378">Hydrolase</keyword>
<evidence type="ECO:0000313" key="1">
    <source>
        <dbReference type="EMBL" id="PWS33032.1"/>
    </source>
</evidence>
<dbReference type="GO" id="GO:0004519">
    <property type="term" value="F:endonuclease activity"/>
    <property type="evidence" value="ECO:0007669"/>
    <property type="project" value="UniProtKB-KW"/>
</dbReference>
<sequence>MIINAPEQHGSYGALLFDKRWKDKRAIILMRDNNQCVICENNNDLEVHHRQYRFIKELKKFCAPWEYPDKILITLCNSCHQRGHSKFKVPVIYV</sequence>